<keyword evidence="1" id="KW-0175">Coiled coil</keyword>
<dbReference type="Pfam" id="PF07795">
    <property type="entry name" value="DUF1635"/>
    <property type="match status" value="1"/>
</dbReference>
<organism evidence="2 3">
    <name type="scientific">Prunus yedoensis var. nudiflora</name>
    <dbReference type="NCBI Taxonomy" id="2094558"/>
    <lineage>
        <taxon>Eukaryota</taxon>
        <taxon>Viridiplantae</taxon>
        <taxon>Streptophyta</taxon>
        <taxon>Embryophyta</taxon>
        <taxon>Tracheophyta</taxon>
        <taxon>Spermatophyta</taxon>
        <taxon>Magnoliopsida</taxon>
        <taxon>eudicotyledons</taxon>
        <taxon>Gunneridae</taxon>
        <taxon>Pentapetalae</taxon>
        <taxon>rosids</taxon>
        <taxon>fabids</taxon>
        <taxon>Rosales</taxon>
        <taxon>Rosaceae</taxon>
        <taxon>Amygdaloideae</taxon>
        <taxon>Amygdaleae</taxon>
        <taxon>Prunus</taxon>
    </lineage>
</organism>
<evidence type="ECO:0000313" key="3">
    <source>
        <dbReference type="Proteomes" id="UP000250321"/>
    </source>
</evidence>
<evidence type="ECO:0000313" key="2">
    <source>
        <dbReference type="EMBL" id="PQQ00654.1"/>
    </source>
</evidence>
<dbReference type="EMBL" id="PJQY01001671">
    <property type="protein sequence ID" value="PQQ00654.1"/>
    <property type="molecule type" value="Genomic_DNA"/>
</dbReference>
<dbReference type="OrthoDB" id="778241at2759"/>
<proteinExistence type="predicted"/>
<accession>A0A314Y9C4</accession>
<feature type="coiled-coil region" evidence="1">
    <location>
        <begin position="33"/>
        <end position="74"/>
    </location>
</feature>
<keyword evidence="3" id="KW-1185">Reference proteome</keyword>
<dbReference type="Proteomes" id="UP000250321">
    <property type="component" value="Unassembled WGS sequence"/>
</dbReference>
<name>A0A314Y9C4_PRUYE</name>
<sequence>MEDLGSLWTTYHESTDELKQKLLFTTLELESVKTLATDEIRKSEENVNNLLNLLKVAYKERDDARAQLHKLLNKIVPSNPIEAPINMFPHVQPESPLVIPTKANSSITECNSLSETYNHQSHGSSPVESLFDAVFSPEFSNINMADSGNIAFVKQQQQQPLVQEFNDSMSSGVASSGMTKTDPASAVIDNFVRGKSLPQKGKLLQAVMEAGPLLQTLLVAGPLPRWRNPPPLQSFKIPPVSIKGCEAASFNQKPVANPSYGVHNKPLSFASYPEMSRGFSQTCSASMLNFNNGASGSCLNNARLLTSNSSIDHQIPIGKRQRLQ</sequence>
<dbReference type="AlphaFoldDB" id="A0A314Y9C4"/>
<dbReference type="PANTHER" id="PTHR33431:SF12">
    <property type="entry name" value="HIGH MOBILITY GROUP BOX PROTEIN, PUTATIVE (DUF1635)-RELATED"/>
    <property type="match status" value="1"/>
</dbReference>
<reference evidence="2 3" key="1">
    <citation type="submission" date="2018-02" db="EMBL/GenBank/DDBJ databases">
        <title>Draft genome of wild Prunus yedoensis var. nudiflora.</title>
        <authorList>
            <person name="Baek S."/>
            <person name="Kim J.-H."/>
            <person name="Choi K."/>
            <person name="Kim G.-B."/>
            <person name="Cho A."/>
            <person name="Jang H."/>
            <person name="Shin C.-H."/>
            <person name="Yu H.-J."/>
            <person name="Mun J.-H."/>
        </authorList>
    </citation>
    <scope>NUCLEOTIDE SEQUENCE [LARGE SCALE GENOMIC DNA]</scope>
    <source>
        <strain evidence="3">cv. Jeju island</strain>
        <tissue evidence="2">Leaf</tissue>
    </source>
</reference>
<dbReference type="InterPro" id="IPR012862">
    <property type="entry name" value="DUF1635"/>
</dbReference>
<dbReference type="STRING" id="2094558.A0A314Y9C4"/>
<evidence type="ECO:0000256" key="1">
    <source>
        <dbReference type="SAM" id="Coils"/>
    </source>
</evidence>
<dbReference type="PANTHER" id="PTHR33431">
    <property type="entry name" value="ENABLED-LIKE PROTEIN (DUF1635)"/>
    <property type="match status" value="1"/>
</dbReference>
<gene>
    <name evidence="2" type="ORF">Pyn_36450</name>
</gene>
<protein>
    <submittedName>
        <fullName evidence="2">Uncharacterized protein</fullName>
    </submittedName>
</protein>
<comment type="caution">
    <text evidence="2">The sequence shown here is derived from an EMBL/GenBank/DDBJ whole genome shotgun (WGS) entry which is preliminary data.</text>
</comment>